<evidence type="ECO:0000313" key="1">
    <source>
        <dbReference type="EMBL" id="CAF9923802.1"/>
    </source>
</evidence>
<proteinExistence type="predicted"/>
<dbReference type="EMBL" id="CAJPDT010000034">
    <property type="protein sequence ID" value="CAF9923802.1"/>
    <property type="molecule type" value="Genomic_DNA"/>
</dbReference>
<name>A0A8H3FEK1_9LECA</name>
<protein>
    <submittedName>
        <fullName evidence="1">Uncharacterized protein</fullName>
    </submittedName>
</protein>
<sequence length="424" mass="48477">MDPASGLVSVSVDTPRLDFHCLWQSISPSMPDTRRVPNYQNDLLGESWMGLEGVWINCRFDGARKRFGVDSDLRVQSVGVECDWRTFVRLVLALGVDPYNGGLLDLKRNMSAPFKEFFLKSSGGFPVMSVRKRENRVVASFTSRRVKFSLKTGLAWESGMVVVQDRHIHVMSHEGPLQMPWASQTFHLHSDKGAWPETAMEKALIWVLYAEALYHESSQHPPQPLFPNNEENATWFMDDASEAHVLPVTQQILKTREDAIEELRLMPHLKTFLNEIFFADWPLVNSILAALRQQWDAPIMFKNVRYTRPYAANPSGYLDIWDQIQGNDTFIALRNKYNPVPDFRTRSDADLTQLTTPMAVLARVMIALSSIQKWPRKEWSVQGDEPNELTLEIPKDPMDELLAHLDGYDPGIVFGSEEPLIYLE</sequence>
<dbReference type="AlphaFoldDB" id="A0A8H3FEK1"/>
<comment type="caution">
    <text evidence="1">The sequence shown here is derived from an EMBL/GenBank/DDBJ whole genome shotgun (WGS) entry which is preliminary data.</text>
</comment>
<reference evidence="1" key="1">
    <citation type="submission" date="2021-03" db="EMBL/GenBank/DDBJ databases">
        <authorList>
            <person name="Tagirdzhanova G."/>
        </authorList>
    </citation>
    <scope>NUCLEOTIDE SEQUENCE</scope>
</reference>
<evidence type="ECO:0000313" key="2">
    <source>
        <dbReference type="Proteomes" id="UP000664534"/>
    </source>
</evidence>
<keyword evidence="2" id="KW-1185">Reference proteome</keyword>
<organism evidence="1 2">
    <name type="scientific">Imshaugia aleurites</name>
    <dbReference type="NCBI Taxonomy" id="172621"/>
    <lineage>
        <taxon>Eukaryota</taxon>
        <taxon>Fungi</taxon>
        <taxon>Dikarya</taxon>
        <taxon>Ascomycota</taxon>
        <taxon>Pezizomycotina</taxon>
        <taxon>Lecanoromycetes</taxon>
        <taxon>OSLEUM clade</taxon>
        <taxon>Lecanoromycetidae</taxon>
        <taxon>Lecanorales</taxon>
        <taxon>Lecanorineae</taxon>
        <taxon>Parmeliaceae</taxon>
        <taxon>Imshaugia</taxon>
    </lineage>
</organism>
<gene>
    <name evidence="1" type="ORF">IMSHALPRED_006021</name>
</gene>
<dbReference type="Proteomes" id="UP000664534">
    <property type="component" value="Unassembled WGS sequence"/>
</dbReference>
<accession>A0A8H3FEK1</accession>